<evidence type="ECO:0000256" key="4">
    <source>
        <dbReference type="SAM" id="MobiDB-lite"/>
    </source>
</evidence>
<dbReference type="PANTHER" id="PTHR11516">
    <property type="entry name" value="PYRUVATE DEHYDROGENASE E1 COMPONENT, ALPHA SUBUNIT BACTERIAL AND ORGANELLAR"/>
    <property type="match status" value="1"/>
</dbReference>
<evidence type="ECO:0000256" key="3">
    <source>
        <dbReference type="ARBA" id="ARBA00023052"/>
    </source>
</evidence>
<dbReference type="InterPro" id="IPR001017">
    <property type="entry name" value="DH_E1"/>
</dbReference>
<dbReference type="Pfam" id="PF00676">
    <property type="entry name" value="E1_dh"/>
    <property type="match status" value="1"/>
</dbReference>
<dbReference type="PANTHER" id="PTHR11516:SF41">
    <property type="entry name" value="3-METHYL-2-OXOBUTANOATE DEHYDROGENASE SUBUNIT ALPHA"/>
    <property type="match status" value="1"/>
</dbReference>
<evidence type="ECO:0000256" key="2">
    <source>
        <dbReference type="ARBA" id="ARBA00023002"/>
    </source>
</evidence>
<dbReference type="Gene3D" id="3.40.50.970">
    <property type="match status" value="1"/>
</dbReference>
<accession>A0ABU2NFW4</accession>
<reference evidence="7" key="1">
    <citation type="submission" date="2023-07" db="EMBL/GenBank/DDBJ databases">
        <title>30 novel species of actinomycetes from the DSMZ collection.</title>
        <authorList>
            <person name="Nouioui I."/>
        </authorList>
    </citation>
    <scope>NUCLEOTIDE SEQUENCE [LARGE SCALE GENOMIC DNA]</scope>
    <source>
        <strain evidence="7">DSM 45834</strain>
    </source>
</reference>
<organism evidence="6 7">
    <name type="scientific">Pseudonocardia charpentierae</name>
    <dbReference type="NCBI Taxonomy" id="3075545"/>
    <lineage>
        <taxon>Bacteria</taxon>
        <taxon>Bacillati</taxon>
        <taxon>Actinomycetota</taxon>
        <taxon>Actinomycetes</taxon>
        <taxon>Pseudonocardiales</taxon>
        <taxon>Pseudonocardiaceae</taxon>
        <taxon>Pseudonocardia</taxon>
    </lineage>
</organism>
<sequence length="333" mass="36297">MSKTDKKAGSETLEGRDPELLRRVYEVMVLTRAVEDRMVAMYRGGDLLGSLYTGHWHEAISVGAASCLRPDDYMAPIHRDLGAHLWRGMEPWQVMASFMGKATSPTGGRDGTLHYGRLDLGIYNLPSHIPANFPVATGMAFAAKYRGEDKVCLAFCGDGSTSRADFHEALTLASVQSLPNVFVIENNQYAYSTPLRLTSHSAKLSDKAVAYGIPGVTVDGTDVLAVRDAVGEAVARARAGDGPSIVEGVTMRMHGHAEHDPADYVLKELYEEYSKKDPVELFENVLLKGGVLDDDTVKKVRDDARQLAIAARRKALADPMPEPSNIEEGVYAD</sequence>
<proteinExistence type="predicted"/>
<comment type="caution">
    <text evidence="6">The sequence shown here is derived from an EMBL/GenBank/DDBJ whole genome shotgun (WGS) entry which is preliminary data.</text>
</comment>
<dbReference type="InterPro" id="IPR029061">
    <property type="entry name" value="THDP-binding"/>
</dbReference>
<name>A0ABU2NFW4_9PSEU</name>
<feature type="region of interest" description="Disordered" evidence="4">
    <location>
        <begin position="314"/>
        <end position="333"/>
    </location>
</feature>
<feature type="domain" description="Dehydrogenase E1 component" evidence="5">
    <location>
        <begin position="27"/>
        <end position="323"/>
    </location>
</feature>
<keyword evidence="2" id="KW-0560">Oxidoreductase</keyword>
<evidence type="ECO:0000313" key="6">
    <source>
        <dbReference type="EMBL" id="MDT0351893.1"/>
    </source>
</evidence>
<protein>
    <submittedName>
        <fullName evidence="6">Thiamine pyrophosphate-dependent dehydrogenase E1 component subunit alpha</fullName>
    </submittedName>
</protein>
<keyword evidence="7" id="KW-1185">Reference proteome</keyword>
<dbReference type="Proteomes" id="UP001183202">
    <property type="component" value="Unassembled WGS sequence"/>
</dbReference>
<evidence type="ECO:0000313" key="7">
    <source>
        <dbReference type="Proteomes" id="UP001183202"/>
    </source>
</evidence>
<gene>
    <name evidence="6" type="ORF">RM445_20410</name>
</gene>
<evidence type="ECO:0000259" key="5">
    <source>
        <dbReference type="Pfam" id="PF00676"/>
    </source>
</evidence>
<evidence type="ECO:0000256" key="1">
    <source>
        <dbReference type="ARBA" id="ARBA00001964"/>
    </source>
</evidence>
<comment type="cofactor">
    <cofactor evidence="1">
        <name>thiamine diphosphate</name>
        <dbReference type="ChEBI" id="CHEBI:58937"/>
    </cofactor>
</comment>
<dbReference type="InterPro" id="IPR050642">
    <property type="entry name" value="PDH_E1_Alpha_Subunit"/>
</dbReference>
<dbReference type="EMBL" id="JAVREJ010000015">
    <property type="protein sequence ID" value="MDT0351893.1"/>
    <property type="molecule type" value="Genomic_DNA"/>
</dbReference>
<dbReference type="SUPFAM" id="SSF52518">
    <property type="entry name" value="Thiamin diphosphate-binding fold (THDP-binding)"/>
    <property type="match status" value="1"/>
</dbReference>
<dbReference type="RefSeq" id="WP_311558383.1">
    <property type="nucleotide sequence ID" value="NZ_JAVREJ010000015.1"/>
</dbReference>
<dbReference type="CDD" id="cd02000">
    <property type="entry name" value="TPP_E1_PDC_ADC_BCADC"/>
    <property type="match status" value="1"/>
</dbReference>
<keyword evidence="3" id="KW-0786">Thiamine pyrophosphate</keyword>